<feature type="compositionally biased region" description="Low complexity" evidence="17">
    <location>
        <begin position="435"/>
        <end position="454"/>
    </location>
</feature>
<keyword evidence="6" id="KW-0963">Cytoplasm</keyword>
<feature type="region of interest" description="Disordered" evidence="17">
    <location>
        <begin position="306"/>
        <end position="500"/>
    </location>
</feature>
<evidence type="ECO:0000256" key="4">
    <source>
        <dbReference type="ARBA" id="ARBA00022448"/>
    </source>
</evidence>
<dbReference type="InterPro" id="IPR040079">
    <property type="entry name" value="Glutathione_S-Trfase"/>
</dbReference>
<keyword evidence="8" id="KW-0851">Voltage-gated channel</keyword>
<keyword evidence="13" id="KW-0869">Chloride channel</keyword>
<evidence type="ECO:0000256" key="3">
    <source>
        <dbReference type="ARBA" id="ARBA00007655"/>
    </source>
</evidence>
<dbReference type="GeneID" id="105889574"/>
<evidence type="ECO:0000256" key="11">
    <source>
        <dbReference type="ARBA" id="ARBA00023065"/>
    </source>
</evidence>
<dbReference type="Pfam" id="PF22441">
    <property type="entry name" value="CLIC-like_N"/>
    <property type="match status" value="1"/>
</dbReference>
<dbReference type="Gene3D" id="3.40.30.10">
    <property type="entry name" value="Glutaredoxin"/>
    <property type="match status" value="1"/>
</dbReference>
<dbReference type="InterPro" id="IPR036282">
    <property type="entry name" value="Glutathione-S-Trfase_C_sf"/>
</dbReference>
<feature type="region of interest" description="Disordered" evidence="17">
    <location>
        <begin position="544"/>
        <end position="869"/>
    </location>
</feature>
<dbReference type="PRINTS" id="PR01263">
    <property type="entry name" value="INTCLCHANNEL"/>
</dbReference>
<evidence type="ECO:0000256" key="5">
    <source>
        <dbReference type="ARBA" id="ARBA00022475"/>
    </source>
</evidence>
<evidence type="ECO:0000256" key="13">
    <source>
        <dbReference type="ARBA" id="ARBA00023173"/>
    </source>
</evidence>
<protein>
    <submittedName>
        <fullName evidence="20">Titin</fullName>
    </submittedName>
</protein>
<feature type="compositionally biased region" description="Acidic residues" evidence="17">
    <location>
        <begin position="39"/>
        <end position="67"/>
    </location>
</feature>
<evidence type="ECO:0000256" key="2">
    <source>
        <dbReference type="ARBA" id="ARBA00004496"/>
    </source>
</evidence>
<comment type="catalytic activity">
    <reaction evidence="16">
        <text>chloride(in) = chloride(out)</text>
        <dbReference type="Rhea" id="RHEA:29823"/>
        <dbReference type="ChEBI" id="CHEBI:17996"/>
    </reaction>
</comment>
<feature type="compositionally biased region" description="Acidic residues" evidence="17">
    <location>
        <begin position="371"/>
        <end position="401"/>
    </location>
</feature>
<evidence type="ECO:0000256" key="10">
    <source>
        <dbReference type="ARBA" id="ARBA00023002"/>
    </source>
</evidence>
<evidence type="ECO:0000313" key="20">
    <source>
        <dbReference type="RefSeq" id="XP_031438670.1"/>
    </source>
</evidence>
<accession>A0A6P8GV64</accession>
<dbReference type="GO" id="GO:0005254">
    <property type="term" value="F:chloride channel activity"/>
    <property type="evidence" value="ECO:0007669"/>
    <property type="project" value="UniProtKB-KW"/>
</dbReference>
<dbReference type="GO" id="GO:0005737">
    <property type="term" value="C:cytoplasm"/>
    <property type="evidence" value="ECO:0007669"/>
    <property type="project" value="UniProtKB-SubCell"/>
</dbReference>
<evidence type="ECO:0000256" key="6">
    <source>
        <dbReference type="ARBA" id="ARBA00022490"/>
    </source>
</evidence>
<feature type="compositionally biased region" description="Basic and acidic residues" evidence="17">
    <location>
        <begin position="693"/>
        <end position="722"/>
    </location>
</feature>
<keyword evidence="10" id="KW-0560">Oxidoreductase</keyword>
<sequence>MAQAKAETAPSNSISEFSTNGALIHEGSTLEMDKPQNSGEDEEEEEEEEVELAEEVDEEMMSEDTTEGDPNSINGIPAAIGPQETVKELDKPAKESQKERDKVDVETKAGSVGQLGQDKETSAEESPETPEKDPPDQTGLSATEPEPSPQSEPAREPELTQELEPTPEETQVLAQVHYTLCEQEKRVELEHQSQEGLQEKDTEEPLEQEVEVEKPEPLADEQRKEGEEENQPVGIEESTNEASSVCTDTEVVEKNGEKVQEEEEVILDVVEHIKDMQDVVQDKEFKRAKEQSTEAIVEQLAKGELAAVPEGETQPTGVTNDEVAQVDVVQPAETELIPSTEGETKTGPEATGPTGKNDEFVQDQVAATKESEEDEPDMVVEATEMDESLEIEEREEEESSPETDKGVPPQHTDAEEPEVPETTPVPHKPLPASDVPEPAVPETTPVPTEQLETPDAQEPEAPISTSPPPEQEPNPATEYTEDHVEKKEVEVVTEESGSTGLELLEEVEICWEVEEVEQEVTVKTTENELVEKVEYVATAQITNEEPVERVEQEENIKTNKDETSQKVEKEDTIKTAEEAPEQRVEEEETIKTAEEVPKQRVEEEETIKTAEEVPKQRVEEEETVKTSEEECMGEEEVHTDISEQPQSEQQPSVTEEDQAGALAEGAVREVEEPKQASPEDLPASVEGGQQEVEGPKEVTRDEPAPAERAAEEGGGSREEIEQPIRVMAGEQATTEGGVDKKEEPAQAADKQPTVDLEEVGRRKIEELKRAILKAKGESRRRSQLTELPQEDTVPSWVRARRKSEDHEHTGVPTEVNITTTDLATAPASASATAPAPAPPPPPPPAVSAPAPVTTTTATASSITSTTTTSIPFREKQVRFENGLPRPEIAVLTIRRSTLKLRQEANQNVTEKEKHKKRETEEEKEAPKKTVGMESSAPQEDEQDFSPDPQDYEISLYVKAGSDGESIGNCPFSQRLFMILWLKGVIFNVTTVDLKRKPADLQDLAPGTNPPFMTFNGEVKVDVNKIEEFLEEKLIPPRYPRLAAKHPESNTAGIDVFAKFSAYIKNPRKDANNGLEKALLKSLKRLDEFLQTPMPEEVDANSTEEAGESTRSFLDGPDLTLADCNLLPKLHIIKVVAKKYRSFEIPADMTGVWRYLNQAYEREEFINTCPAEREIEFAYLDVAKKIK</sequence>
<feature type="compositionally biased region" description="Low complexity" evidence="17">
    <location>
        <begin position="642"/>
        <end position="652"/>
    </location>
</feature>
<keyword evidence="5" id="KW-1003">Cell membrane</keyword>
<dbReference type="InterPro" id="IPR002946">
    <property type="entry name" value="CLIC"/>
</dbReference>
<dbReference type="PANTHER" id="PTHR45476">
    <property type="entry name" value="CHLORIDE INTRACELLULAR CHANNEL PROTEIN 6-RELATED"/>
    <property type="match status" value="1"/>
</dbReference>
<dbReference type="Gene3D" id="1.20.1050.10">
    <property type="match status" value="1"/>
</dbReference>
<dbReference type="PANTHER" id="PTHR45476:SF1">
    <property type="entry name" value="CHLORIDE INTRACELLULAR CHANNEL PROTEIN 6"/>
    <property type="match status" value="1"/>
</dbReference>
<feature type="compositionally biased region" description="Basic and acidic residues" evidence="17">
    <location>
        <begin position="85"/>
        <end position="107"/>
    </location>
</feature>
<evidence type="ECO:0000256" key="7">
    <source>
        <dbReference type="ARBA" id="ARBA00022692"/>
    </source>
</evidence>
<keyword evidence="12" id="KW-0472">Membrane</keyword>
<feature type="compositionally biased region" description="Pro residues" evidence="17">
    <location>
        <begin position="835"/>
        <end position="846"/>
    </location>
</feature>
<dbReference type="CDD" id="cd03061">
    <property type="entry name" value="GST_N_CLIC"/>
    <property type="match status" value="1"/>
</dbReference>
<reference evidence="20" key="1">
    <citation type="submission" date="2025-08" db="UniProtKB">
        <authorList>
            <consortium name="RefSeq"/>
        </authorList>
    </citation>
    <scope>IDENTIFICATION</scope>
</reference>
<evidence type="ECO:0000256" key="16">
    <source>
        <dbReference type="ARBA" id="ARBA00024167"/>
    </source>
</evidence>
<evidence type="ECO:0000256" key="17">
    <source>
        <dbReference type="SAM" id="MobiDB-lite"/>
    </source>
</evidence>
<dbReference type="GO" id="GO:0005886">
    <property type="term" value="C:plasma membrane"/>
    <property type="evidence" value="ECO:0007669"/>
    <property type="project" value="UniProtKB-SubCell"/>
</dbReference>
<keyword evidence="14" id="KW-0868">Chloride</keyword>
<feature type="domain" description="CLIC N-terminal" evidence="18">
    <location>
        <begin position="952"/>
        <end position="1036"/>
    </location>
</feature>
<keyword evidence="19" id="KW-1185">Reference proteome</keyword>
<feature type="compositionally biased region" description="Low complexity" evidence="17">
    <location>
        <begin position="847"/>
        <end position="869"/>
    </location>
</feature>
<feature type="compositionally biased region" description="Basic and acidic residues" evidence="17">
    <location>
        <begin position="758"/>
        <end position="780"/>
    </location>
</feature>
<dbReference type="GO" id="GO:0034707">
    <property type="term" value="C:chloride channel complex"/>
    <property type="evidence" value="ECO:0007669"/>
    <property type="project" value="UniProtKB-KW"/>
</dbReference>
<feature type="compositionally biased region" description="Basic and acidic residues" evidence="17">
    <location>
        <begin position="909"/>
        <end position="927"/>
    </location>
</feature>
<dbReference type="NCBIfam" id="TIGR00862">
    <property type="entry name" value="O-ClC"/>
    <property type="match status" value="1"/>
</dbReference>
<feature type="region of interest" description="Disordered" evidence="17">
    <location>
        <begin position="1"/>
        <end position="260"/>
    </location>
</feature>
<dbReference type="OrthoDB" id="1935530at2759"/>
<gene>
    <name evidence="20" type="primary">LOC105889574</name>
</gene>
<keyword evidence="7" id="KW-0812">Transmembrane</keyword>
<evidence type="ECO:0000256" key="8">
    <source>
        <dbReference type="ARBA" id="ARBA00022882"/>
    </source>
</evidence>
<comment type="subcellular location">
    <subcellularLocation>
        <location evidence="1">Cell membrane</location>
        <topology evidence="1">Single-pass membrane protein</topology>
    </subcellularLocation>
    <subcellularLocation>
        <location evidence="2">Cytoplasm</location>
    </subcellularLocation>
</comment>
<evidence type="ECO:0000313" key="19">
    <source>
        <dbReference type="Proteomes" id="UP000515152"/>
    </source>
</evidence>
<evidence type="ECO:0000256" key="12">
    <source>
        <dbReference type="ARBA" id="ARBA00023136"/>
    </source>
</evidence>
<feature type="compositionally biased region" description="Basic and acidic residues" evidence="17">
    <location>
        <begin position="546"/>
        <end position="628"/>
    </location>
</feature>
<dbReference type="SUPFAM" id="SSF52833">
    <property type="entry name" value="Thioredoxin-like"/>
    <property type="match status" value="1"/>
</dbReference>
<evidence type="ECO:0000256" key="15">
    <source>
        <dbReference type="ARBA" id="ARBA00023303"/>
    </source>
</evidence>
<feature type="compositionally biased region" description="Acidic residues" evidence="17">
    <location>
        <begin position="201"/>
        <end position="210"/>
    </location>
</feature>
<dbReference type="FunFam" id="1.20.1050.10:FF:000001">
    <property type="entry name" value="Chloride intracellular channel 2"/>
    <property type="match status" value="1"/>
</dbReference>
<name>A0A6P8GV64_CLUHA</name>
<evidence type="ECO:0000259" key="18">
    <source>
        <dbReference type="Pfam" id="PF22441"/>
    </source>
</evidence>
<organism evidence="19 20">
    <name type="scientific">Clupea harengus</name>
    <name type="common">Atlantic herring</name>
    <dbReference type="NCBI Taxonomy" id="7950"/>
    <lineage>
        <taxon>Eukaryota</taxon>
        <taxon>Metazoa</taxon>
        <taxon>Chordata</taxon>
        <taxon>Craniata</taxon>
        <taxon>Vertebrata</taxon>
        <taxon>Euteleostomi</taxon>
        <taxon>Actinopterygii</taxon>
        <taxon>Neopterygii</taxon>
        <taxon>Teleostei</taxon>
        <taxon>Clupei</taxon>
        <taxon>Clupeiformes</taxon>
        <taxon>Clupeoidei</taxon>
        <taxon>Clupeidae</taxon>
        <taxon>Clupea</taxon>
    </lineage>
</organism>
<evidence type="ECO:0000256" key="1">
    <source>
        <dbReference type="ARBA" id="ARBA00004162"/>
    </source>
</evidence>
<dbReference type="RefSeq" id="XP_031438670.1">
    <property type="nucleotide sequence ID" value="XM_031582810.2"/>
</dbReference>
<dbReference type="KEGG" id="char:105889574"/>
<dbReference type="Proteomes" id="UP000515152">
    <property type="component" value="Chromosome 16"/>
</dbReference>
<feature type="compositionally biased region" description="Basic and acidic residues" evidence="17">
    <location>
        <begin position="182"/>
        <end position="200"/>
    </location>
</feature>
<keyword evidence="11" id="KW-0406">Ion transport</keyword>
<keyword evidence="9" id="KW-1133">Transmembrane helix</keyword>
<feature type="region of interest" description="Disordered" evidence="17">
    <location>
        <begin position="902"/>
        <end position="948"/>
    </location>
</feature>
<dbReference type="SUPFAM" id="SSF47616">
    <property type="entry name" value="GST C-terminal domain-like"/>
    <property type="match status" value="1"/>
</dbReference>
<evidence type="ECO:0000256" key="9">
    <source>
        <dbReference type="ARBA" id="ARBA00022989"/>
    </source>
</evidence>
<dbReference type="FunFam" id="3.40.30.10:FF:000021">
    <property type="entry name" value="Chloride intracellular channel 4"/>
    <property type="match status" value="1"/>
</dbReference>
<dbReference type="InterPro" id="IPR053823">
    <property type="entry name" value="CLIC_N"/>
</dbReference>
<feature type="compositionally biased region" description="Polar residues" evidence="17">
    <location>
        <begin position="9"/>
        <end position="21"/>
    </location>
</feature>
<dbReference type="SFLD" id="SFLDG00358">
    <property type="entry name" value="Main_(cytGST)"/>
    <property type="match status" value="1"/>
</dbReference>
<evidence type="ECO:0000256" key="14">
    <source>
        <dbReference type="ARBA" id="ARBA00023214"/>
    </source>
</evidence>
<feature type="compositionally biased region" description="Basic and acidic residues" evidence="17">
    <location>
        <begin position="480"/>
        <end position="490"/>
    </location>
</feature>
<dbReference type="GO" id="GO:0016491">
    <property type="term" value="F:oxidoreductase activity"/>
    <property type="evidence" value="ECO:0007669"/>
    <property type="project" value="UniProtKB-KW"/>
</dbReference>
<feature type="compositionally biased region" description="Low complexity" evidence="17">
    <location>
        <begin position="823"/>
        <end position="834"/>
    </location>
</feature>
<keyword evidence="15" id="KW-0407">Ion channel</keyword>
<comment type="similarity">
    <text evidence="3">Belongs to the chloride channel CLIC family.</text>
</comment>
<feature type="compositionally biased region" description="Basic and acidic residues" evidence="17">
    <location>
        <begin position="211"/>
        <end position="226"/>
    </location>
</feature>
<keyword evidence="4" id="KW-0813">Transport</keyword>
<dbReference type="SFLD" id="SFLDS00019">
    <property type="entry name" value="Glutathione_Transferase_(cytos"/>
    <property type="match status" value="1"/>
</dbReference>
<dbReference type="AlphaFoldDB" id="A0A6P8GV64"/>
<dbReference type="InterPro" id="IPR036249">
    <property type="entry name" value="Thioredoxin-like_sf"/>
</dbReference>
<proteinExistence type="inferred from homology"/>